<name>A0ABT9J748_9RHOB</name>
<protein>
    <recommendedName>
        <fullName evidence="3">DUF349 domain-containing protein</fullName>
    </recommendedName>
</protein>
<comment type="caution">
    <text evidence="1">The sequence shown here is derived from an EMBL/GenBank/DDBJ whole genome shotgun (WGS) entry which is preliminary data.</text>
</comment>
<proteinExistence type="predicted"/>
<gene>
    <name evidence="1" type="ORF">Q5Y72_00005</name>
</gene>
<dbReference type="EMBL" id="JAVAMQ010000001">
    <property type="protein sequence ID" value="MDP5305479.1"/>
    <property type="molecule type" value="Genomic_DNA"/>
</dbReference>
<dbReference type="RefSeq" id="WP_305961413.1">
    <property type="nucleotide sequence ID" value="NZ_JAVAMQ010000001.1"/>
</dbReference>
<evidence type="ECO:0000313" key="1">
    <source>
        <dbReference type="EMBL" id="MDP5305479.1"/>
    </source>
</evidence>
<evidence type="ECO:0000313" key="2">
    <source>
        <dbReference type="Proteomes" id="UP001224997"/>
    </source>
</evidence>
<evidence type="ECO:0008006" key="3">
    <source>
        <dbReference type="Google" id="ProtNLM"/>
    </source>
</evidence>
<reference evidence="1 2" key="1">
    <citation type="submission" date="2023-08" db="EMBL/GenBank/DDBJ databases">
        <authorList>
            <person name="Park J.-S."/>
        </authorList>
    </citation>
    <scope>NUCLEOTIDE SEQUENCE [LARGE SCALE GENOMIC DNA]</scope>
    <source>
        <strain evidence="1 2">2205BS29-5</strain>
    </source>
</reference>
<accession>A0ABT9J748</accession>
<organism evidence="1 2">
    <name type="scientific">Paracoccus spongiarum</name>
    <dbReference type="NCBI Taxonomy" id="3064387"/>
    <lineage>
        <taxon>Bacteria</taxon>
        <taxon>Pseudomonadati</taxon>
        <taxon>Pseudomonadota</taxon>
        <taxon>Alphaproteobacteria</taxon>
        <taxon>Rhodobacterales</taxon>
        <taxon>Paracoccaceae</taxon>
        <taxon>Paracoccus</taxon>
    </lineage>
</organism>
<dbReference type="Proteomes" id="UP001224997">
    <property type="component" value="Unassembled WGS sequence"/>
</dbReference>
<sequence length="185" mass="19617">MGAILHCGPAMPDRQRKAEEAEATVSAEREAVAGARARQQRSAAQAEAAMAAERALLARQAAEQDAVLAAAEALGAGLIDPAQDTMTLASAPEDPAAAPILARLHRAPAGWQRFKAALTPGWQRMRQAARHEAEASLAAEKAQVARDRAEIDTVRTMLSAVARHLTPNAAPLQTAREQVERVLAR</sequence>
<keyword evidence="2" id="KW-1185">Reference proteome</keyword>